<dbReference type="Proteomes" id="UP000265520">
    <property type="component" value="Unassembled WGS sequence"/>
</dbReference>
<dbReference type="EMBL" id="LXQA010059362">
    <property type="protein sequence ID" value="MCI05670.1"/>
    <property type="molecule type" value="Genomic_DNA"/>
</dbReference>
<comment type="caution">
    <text evidence="2">The sequence shown here is derived from an EMBL/GenBank/DDBJ whole genome shotgun (WGS) entry which is preliminary data.</text>
</comment>
<evidence type="ECO:0000313" key="3">
    <source>
        <dbReference type="Proteomes" id="UP000265520"/>
    </source>
</evidence>
<keyword evidence="3" id="KW-1185">Reference proteome</keyword>
<feature type="transmembrane region" description="Helical" evidence="1">
    <location>
        <begin position="47"/>
        <end position="66"/>
    </location>
</feature>
<proteinExistence type="predicted"/>
<sequence length="91" mass="10121">MSGGCPPHHLAPYRRRSFHCDMFVMFCHHHVSVRGGVVRPTPPPSRWWLLVCGGYPFVVVAARVIVHLFGKDIVGSYLDPCSPVTLEVALP</sequence>
<organism evidence="2 3">
    <name type="scientific">Trifolium medium</name>
    <dbReference type="NCBI Taxonomy" id="97028"/>
    <lineage>
        <taxon>Eukaryota</taxon>
        <taxon>Viridiplantae</taxon>
        <taxon>Streptophyta</taxon>
        <taxon>Embryophyta</taxon>
        <taxon>Tracheophyta</taxon>
        <taxon>Spermatophyta</taxon>
        <taxon>Magnoliopsida</taxon>
        <taxon>eudicotyledons</taxon>
        <taxon>Gunneridae</taxon>
        <taxon>Pentapetalae</taxon>
        <taxon>rosids</taxon>
        <taxon>fabids</taxon>
        <taxon>Fabales</taxon>
        <taxon>Fabaceae</taxon>
        <taxon>Papilionoideae</taxon>
        <taxon>50 kb inversion clade</taxon>
        <taxon>NPAAA clade</taxon>
        <taxon>Hologalegina</taxon>
        <taxon>IRL clade</taxon>
        <taxon>Trifolieae</taxon>
        <taxon>Trifolium</taxon>
    </lineage>
</organism>
<keyword evidence="1" id="KW-0812">Transmembrane</keyword>
<protein>
    <submittedName>
        <fullName evidence="2">Uncharacterized protein</fullName>
    </submittedName>
</protein>
<evidence type="ECO:0000256" key="1">
    <source>
        <dbReference type="SAM" id="Phobius"/>
    </source>
</evidence>
<keyword evidence="1" id="KW-1133">Transmembrane helix</keyword>
<accession>A0A392P2E6</accession>
<evidence type="ECO:0000313" key="2">
    <source>
        <dbReference type="EMBL" id="MCI05670.1"/>
    </source>
</evidence>
<keyword evidence="1" id="KW-0472">Membrane</keyword>
<dbReference type="AlphaFoldDB" id="A0A392P2E6"/>
<name>A0A392P2E6_9FABA</name>
<reference evidence="2 3" key="1">
    <citation type="journal article" date="2018" name="Front. Plant Sci.">
        <title>Red Clover (Trifolium pratense) and Zigzag Clover (T. medium) - A Picture of Genomic Similarities and Differences.</title>
        <authorList>
            <person name="Dluhosova J."/>
            <person name="Istvanek J."/>
            <person name="Nedelnik J."/>
            <person name="Repkova J."/>
        </authorList>
    </citation>
    <scope>NUCLEOTIDE SEQUENCE [LARGE SCALE GENOMIC DNA]</scope>
    <source>
        <strain evidence="3">cv. 10/8</strain>
        <tissue evidence="2">Leaf</tissue>
    </source>
</reference>